<evidence type="ECO:0000313" key="3">
    <source>
        <dbReference type="Proteomes" id="UP000299102"/>
    </source>
</evidence>
<reference evidence="2 3" key="1">
    <citation type="journal article" date="2019" name="Commun. Biol.">
        <title>The bagworm genome reveals a unique fibroin gene that provides high tensile strength.</title>
        <authorList>
            <person name="Kono N."/>
            <person name="Nakamura H."/>
            <person name="Ohtoshi R."/>
            <person name="Tomita M."/>
            <person name="Numata K."/>
            <person name="Arakawa K."/>
        </authorList>
    </citation>
    <scope>NUCLEOTIDE SEQUENCE [LARGE SCALE GENOMIC DNA]</scope>
</reference>
<evidence type="ECO:0000256" key="1">
    <source>
        <dbReference type="SAM" id="MobiDB-lite"/>
    </source>
</evidence>
<organism evidence="2 3">
    <name type="scientific">Eumeta variegata</name>
    <name type="common">Bagworm moth</name>
    <name type="synonym">Eumeta japonica</name>
    <dbReference type="NCBI Taxonomy" id="151549"/>
    <lineage>
        <taxon>Eukaryota</taxon>
        <taxon>Metazoa</taxon>
        <taxon>Ecdysozoa</taxon>
        <taxon>Arthropoda</taxon>
        <taxon>Hexapoda</taxon>
        <taxon>Insecta</taxon>
        <taxon>Pterygota</taxon>
        <taxon>Neoptera</taxon>
        <taxon>Endopterygota</taxon>
        <taxon>Lepidoptera</taxon>
        <taxon>Glossata</taxon>
        <taxon>Ditrysia</taxon>
        <taxon>Tineoidea</taxon>
        <taxon>Psychidae</taxon>
        <taxon>Oiketicinae</taxon>
        <taxon>Eumeta</taxon>
    </lineage>
</organism>
<feature type="region of interest" description="Disordered" evidence="1">
    <location>
        <begin position="29"/>
        <end position="48"/>
    </location>
</feature>
<dbReference type="AlphaFoldDB" id="A0A4C1WR83"/>
<evidence type="ECO:0000313" key="2">
    <source>
        <dbReference type="EMBL" id="GBP52624.1"/>
    </source>
</evidence>
<accession>A0A4C1WR83</accession>
<sequence>MNNQLFKCCQSKSTFSEIVPLRSQPPKDKFAAAVGPTPRSDTSFDSGTIFDASVGPTGGGASSYTVSVWRHRGEIVI</sequence>
<dbReference type="EMBL" id="BGZK01000607">
    <property type="protein sequence ID" value="GBP52624.1"/>
    <property type="molecule type" value="Genomic_DNA"/>
</dbReference>
<name>A0A4C1WR83_EUMVA</name>
<comment type="caution">
    <text evidence="2">The sequence shown here is derived from an EMBL/GenBank/DDBJ whole genome shotgun (WGS) entry which is preliminary data.</text>
</comment>
<gene>
    <name evidence="2" type="ORF">EVAR_103059_1</name>
</gene>
<protein>
    <submittedName>
        <fullName evidence="2">Uncharacterized protein</fullName>
    </submittedName>
</protein>
<proteinExistence type="predicted"/>
<dbReference type="Proteomes" id="UP000299102">
    <property type="component" value="Unassembled WGS sequence"/>
</dbReference>
<keyword evidence="3" id="KW-1185">Reference proteome</keyword>